<dbReference type="Proteomes" id="UP000653231">
    <property type="component" value="Unassembled WGS sequence"/>
</dbReference>
<name>A0ABR8L856_9ACTN</name>
<comment type="caution">
    <text evidence="2">The sequence shown here is derived from an EMBL/GenBank/DDBJ whole genome shotgun (WGS) entry which is preliminary data.</text>
</comment>
<reference evidence="2 3" key="1">
    <citation type="submission" date="2020-09" db="EMBL/GenBank/DDBJ databases">
        <title>Actinomycete isolated from the Camponotus japonicus Mayr.</title>
        <authorList>
            <person name="Gong X."/>
        </authorList>
    </citation>
    <scope>NUCLEOTIDE SEQUENCE [LARGE SCALE GENOMIC DNA]</scope>
    <source>
        <strain evidence="2 3">2C-HV3</strain>
    </source>
</reference>
<dbReference type="RefSeq" id="WP_191053242.1">
    <property type="nucleotide sequence ID" value="NZ_JACXRZ010000016.1"/>
</dbReference>
<accession>A0ABR8L856</accession>
<gene>
    <name evidence="2" type="ORF">IEQ31_22005</name>
</gene>
<protein>
    <submittedName>
        <fullName evidence="2">Uncharacterized protein</fullName>
    </submittedName>
</protein>
<keyword evidence="1" id="KW-0472">Membrane</keyword>
<evidence type="ECO:0000256" key="1">
    <source>
        <dbReference type="SAM" id="Phobius"/>
    </source>
</evidence>
<dbReference type="EMBL" id="JACXRZ010000016">
    <property type="protein sequence ID" value="MBD3145847.1"/>
    <property type="molecule type" value="Genomic_DNA"/>
</dbReference>
<keyword evidence="1" id="KW-0812">Transmembrane</keyword>
<proteinExistence type="predicted"/>
<sequence>MTRKCWVAFAASVTLVLAALLWWMVTENDRRLDAQIRQALERYEQAFARDGVGATPTPPRREGYGRSLGVLSIEKVTVHKDGQTLTAEFVGALSAGACGADYTARAVESEHAVLIVVEEHPHVHVGARACTAVGILNQVTVRLSRPLGERAVLEAERGMPVPSTS</sequence>
<keyword evidence="3" id="KW-1185">Reference proteome</keyword>
<evidence type="ECO:0000313" key="2">
    <source>
        <dbReference type="EMBL" id="MBD3145847.1"/>
    </source>
</evidence>
<organism evidence="2 3">
    <name type="scientific">Microbispora bryophytorum subsp. camponoti</name>
    <dbReference type="NCBI Taxonomy" id="1677852"/>
    <lineage>
        <taxon>Bacteria</taxon>
        <taxon>Bacillati</taxon>
        <taxon>Actinomycetota</taxon>
        <taxon>Actinomycetes</taxon>
        <taxon>Streptosporangiales</taxon>
        <taxon>Streptosporangiaceae</taxon>
        <taxon>Microbispora</taxon>
    </lineage>
</organism>
<keyword evidence="1" id="KW-1133">Transmembrane helix</keyword>
<feature type="transmembrane region" description="Helical" evidence="1">
    <location>
        <begin position="6"/>
        <end position="25"/>
    </location>
</feature>
<evidence type="ECO:0000313" key="3">
    <source>
        <dbReference type="Proteomes" id="UP000653231"/>
    </source>
</evidence>